<gene>
    <name evidence="2" type="ORF">OG849_16750</name>
</gene>
<protein>
    <recommendedName>
        <fullName evidence="4">Secreted protein</fullName>
    </recommendedName>
</protein>
<feature type="chain" id="PRO_5045663331" description="Secreted protein" evidence="1">
    <location>
        <begin position="45"/>
        <end position="153"/>
    </location>
</feature>
<dbReference type="EMBL" id="CP109083">
    <property type="protein sequence ID" value="WSB08780.1"/>
    <property type="molecule type" value="Genomic_DNA"/>
</dbReference>
<dbReference type="PROSITE" id="PS51318">
    <property type="entry name" value="TAT"/>
    <property type="match status" value="1"/>
</dbReference>
<evidence type="ECO:0000313" key="2">
    <source>
        <dbReference type="EMBL" id="WSB08780.1"/>
    </source>
</evidence>
<reference evidence="2 3" key="1">
    <citation type="submission" date="2022-10" db="EMBL/GenBank/DDBJ databases">
        <title>The complete genomes of actinobacterial strains from the NBC collection.</title>
        <authorList>
            <person name="Joergensen T.S."/>
            <person name="Alvarez Arevalo M."/>
            <person name="Sterndorff E.B."/>
            <person name="Faurdal D."/>
            <person name="Vuksanovic O."/>
            <person name="Mourched A.-S."/>
            <person name="Charusanti P."/>
            <person name="Shaw S."/>
            <person name="Blin K."/>
            <person name="Weber T."/>
        </authorList>
    </citation>
    <scope>NUCLEOTIDE SEQUENCE [LARGE SCALE GENOMIC DNA]</scope>
    <source>
        <strain evidence="2 3">NBC 01792</strain>
    </source>
</reference>
<accession>A0ABZ1EXC1</accession>
<dbReference type="Proteomes" id="UP001356428">
    <property type="component" value="Chromosome"/>
</dbReference>
<sequence length="153" mass="16423">MRKSADRTRTARLSRNTRLSRRGLALAGAGAALATLVSGTPASAAGNGGCTNIQQGLGLLCARWDGQSHTYFNTIQGSFTSTLGVGNPRIHVRILDAQNREMFSRDRSWGGNRRDEEARFDVTVLMPRSASRVCASLYEGGGLVDTACAPVYF</sequence>
<proteinExistence type="predicted"/>
<evidence type="ECO:0000256" key="1">
    <source>
        <dbReference type="SAM" id="SignalP"/>
    </source>
</evidence>
<keyword evidence="1" id="KW-0732">Signal</keyword>
<dbReference type="InterPro" id="IPR006311">
    <property type="entry name" value="TAT_signal"/>
</dbReference>
<feature type="signal peptide" evidence="1">
    <location>
        <begin position="1"/>
        <end position="44"/>
    </location>
</feature>
<organism evidence="2 3">
    <name type="scientific">Streptomyces cyaneofuscatus</name>
    <dbReference type="NCBI Taxonomy" id="66883"/>
    <lineage>
        <taxon>Bacteria</taxon>
        <taxon>Bacillati</taxon>
        <taxon>Actinomycetota</taxon>
        <taxon>Actinomycetes</taxon>
        <taxon>Kitasatosporales</taxon>
        <taxon>Streptomycetaceae</taxon>
        <taxon>Streptomyces</taxon>
    </lineage>
</organism>
<keyword evidence="3" id="KW-1185">Reference proteome</keyword>
<evidence type="ECO:0000313" key="3">
    <source>
        <dbReference type="Proteomes" id="UP001356428"/>
    </source>
</evidence>
<name>A0ABZ1EXC1_9ACTN</name>
<evidence type="ECO:0008006" key="4">
    <source>
        <dbReference type="Google" id="ProtNLM"/>
    </source>
</evidence>
<dbReference type="RefSeq" id="WP_326704877.1">
    <property type="nucleotide sequence ID" value="NZ_CP108861.1"/>
</dbReference>